<dbReference type="InterPro" id="IPR036869">
    <property type="entry name" value="J_dom_sf"/>
</dbReference>
<proteinExistence type="predicted"/>
<keyword evidence="2 4" id="KW-0732">Signal</keyword>
<dbReference type="SMART" id="SM00028">
    <property type="entry name" value="TPR"/>
    <property type="match status" value="5"/>
</dbReference>
<accession>A0A098VVB6</accession>
<evidence type="ECO:0000256" key="1">
    <source>
        <dbReference type="ARBA" id="ARBA00004240"/>
    </source>
</evidence>
<dbReference type="GeneID" id="25258032"/>
<comment type="caution">
    <text evidence="6">The sequence shown here is derived from an EMBL/GenBank/DDBJ whole genome shotgun (WGS) entry which is preliminary data.</text>
</comment>
<dbReference type="HOGENOM" id="CLU_551034_0_0_1"/>
<dbReference type="GO" id="GO:0005783">
    <property type="term" value="C:endoplasmic reticulum"/>
    <property type="evidence" value="ECO:0007669"/>
    <property type="project" value="UniProtKB-SubCell"/>
</dbReference>
<dbReference type="PROSITE" id="PS50076">
    <property type="entry name" value="DNAJ_2"/>
    <property type="match status" value="1"/>
</dbReference>
<dbReference type="SUPFAM" id="SSF46565">
    <property type="entry name" value="Chaperone J-domain"/>
    <property type="match status" value="1"/>
</dbReference>
<dbReference type="Pfam" id="PF13181">
    <property type="entry name" value="TPR_8"/>
    <property type="match status" value="1"/>
</dbReference>
<dbReference type="PROSITE" id="PS00636">
    <property type="entry name" value="DNAJ_1"/>
    <property type="match status" value="1"/>
</dbReference>
<dbReference type="RefSeq" id="XP_013239520.1">
    <property type="nucleotide sequence ID" value="XM_013384066.1"/>
</dbReference>
<dbReference type="GO" id="GO:0051087">
    <property type="term" value="F:protein-folding chaperone binding"/>
    <property type="evidence" value="ECO:0007669"/>
    <property type="project" value="TreeGrafter"/>
</dbReference>
<evidence type="ECO:0000256" key="4">
    <source>
        <dbReference type="SAM" id="SignalP"/>
    </source>
</evidence>
<dbReference type="InterPro" id="IPR019734">
    <property type="entry name" value="TPR_rpt"/>
</dbReference>
<dbReference type="SMART" id="SM00271">
    <property type="entry name" value="DnaJ"/>
    <property type="match status" value="1"/>
</dbReference>
<evidence type="ECO:0000259" key="5">
    <source>
        <dbReference type="PROSITE" id="PS50076"/>
    </source>
</evidence>
<dbReference type="InterPro" id="IPR051727">
    <property type="entry name" value="DnaJ_C3_Co-chaperones"/>
</dbReference>
<feature type="signal peptide" evidence="4">
    <location>
        <begin position="1"/>
        <end position="29"/>
    </location>
</feature>
<dbReference type="GO" id="GO:0034975">
    <property type="term" value="P:protein folding in endoplasmic reticulum"/>
    <property type="evidence" value="ECO:0007669"/>
    <property type="project" value="TreeGrafter"/>
</dbReference>
<dbReference type="SUPFAM" id="SSF48452">
    <property type="entry name" value="TPR-like"/>
    <property type="match status" value="2"/>
</dbReference>
<dbReference type="VEuPathDB" id="MicrosporidiaDB:DI09_111p30"/>
<protein>
    <submittedName>
        <fullName evidence="6">DnaJ-like protein subfamily C member 3</fullName>
    </submittedName>
</protein>
<dbReference type="Pfam" id="PF00226">
    <property type="entry name" value="DnaJ"/>
    <property type="match status" value="1"/>
</dbReference>
<reference evidence="6 7" key="1">
    <citation type="submission" date="2014-04" db="EMBL/GenBank/DDBJ databases">
        <title>A new species of microsporidia sheds light on the evolution of extreme parasitism.</title>
        <authorList>
            <person name="Haag K.L."/>
            <person name="James T.Y."/>
            <person name="Larsson R."/>
            <person name="Schaer T.M."/>
            <person name="Refardt D."/>
            <person name="Pombert J.-F."/>
            <person name="Ebert D."/>
        </authorList>
    </citation>
    <scope>NUCLEOTIDE SEQUENCE [LARGE SCALE GENOMIC DNA]</scope>
    <source>
        <strain evidence="6 7">UGP3</strain>
        <tissue evidence="6">Spores</tissue>
    </source>
</reference>
<dbReference type="EMBL" id="JMKJ01000013">
    <property type="protein sequence ID" value="KGG53078.1"/>
    <property type="molecule type" value="Genomic_DNA"/>
</dbReference>
<evidence type="ECO:0000313" key="7">
    <source>
        <dbReference type="Proteomes" id="UP000029725"/>
    </source>
</evidence>
<keyword evidence="3" id="KW-0256">Endoplasmic reticulum</keyword>
<name>A0A098VVB6_9MICR</name>
<dbReference type="Proteomes" id="UP000029725">
    <property type="component" value="Unassembled WGS sequence"/>
</dbReference>
<feature type="chain" id="PRO_5001942057" evidence="4">
    <location>
        <begin position="30"/>
        <end position="495"/>
    </location>
</feature>
<evidence type="ECO:0000256" key="3">
    <source>
        <dbReference type="ARBA" id="ARBA00022824"/>
    </source>
</evidence>
<dbReference type="InterPro" id="IPR011990">
    <property type="entry name" value="TPR-like_helical_dom_sf"/>
</dbReference>
<dbReference type="Gene3D" id="1.10.287.110">
    <property type="entry name" value="DnaJ domain"/>
    <property type="match status" value="1"/>
</dbReference>
<keyword evidence="7" id="KW-1185">Reference proteome</keyword>
<gene>
    <name evidence="6" type="ORF">DI09_111p30</name>
</gene>
<organism evidence="6 7">
    <name type="scientific">Mitosporidium daphniae</name>
    <dbReference type="NCBI Taxonomy" id="1485682"/>
    <lineage>
        <taxon>Eukaryota</taxon>
        <taxon>Fungi</taxon>
        <taxon>Fungi incertae sedis</taxon>
        <taxon>Microsporidia</taxon>
        <taxon>Mitosporidium</taxon>
    </lineage>
</organism>
<evidence type="ECO:0000313" key="6">
    <source>
        <dbReference type="EMBL" id="KGG53078.1"/>
    </source>
</evidence>
<dbReference type="CDD" id="cd06257">
    <property type="entry name" value="DnaJ"/>
    <property type="match status" value="1"/>
</dbReference>
<evidence type="ECO:0000256" key="2">
    <source>
        <dbReference type="ARBA" id="ARBA00022729"/>
    </source>
</evidence>
<dbReference type="PRINTS" id="PR00625">
    <property type="entry name" value="JDOMAIN"/>
</dbReference>
<dbReference type="AlphaFoldDB" id="A0A098VVB6"/>
<dbReference type="OrthoDB" id="10250354at2759"/>
<dbReference type="GO" id="GO:0051787">
    <property type="term" value="F:misfolded protein binding"/>
    <property type="evidence" value="ECO:0007669"/>
    <property type="project" value="TreeGrafter"/>
</dbReference>
<dbReference type="Gene3D" id="1.25.40.10">
    <property type="entry name" value="Tetratricopeptide repeat domain"/>
    <property type="match status" value="1"/>
</dbReference>
<feature type="domain" description="J" evidence="5">
    <location>
        <begin position="389"/>
        <end position="454"/>
    </location>
</feature>
<comment type="subcellular location">
    <subcellularLocation>
        <location evidence="1">Endoplasmic reticulum</location>
    </subcellularLocation>
</comment>
<dbReference type="InterPro" id="IPR001623">
    <property type="entry name" value="DnaJ_domain"/>
</dbReference>
<dbReference type="PANTHER" id="PTHR44140:SF2">
    <property type="entry name" value="LD25575P"/>
    <property type="match status" value="1"/>
</dbReference>
<dbReference type="PANTHER" id="PTHR44140">
    <property type="entry name" value="LD25575P"/>
    <property type="match status" value="1"/>
</dbReference>
<dbReference type="InterPro" id="IPR018253">
    <property type="entry name" value="DnaJ_domain_CS"/>
</dbReference>
<sequence>MATLVNLSSSYQFLAILLFSAFFVCFSDASSQKSSINVPELLQFLKTGDYVRVKDRCTAAIKNGENLETAYYYRALASQALFDFEDALNDFTSAIKSSESKSFTQGYSSRGSLLLKLGKYDESIEDFRRVDTPESQSLIASAKEALSTLKKADLFIEINEFSEAISLIHELRHISPYSSYLRQKRAFFSIYLQDYETAGSEFVQAFNLGRNVSYLYLAARSNLAAGSLEKGFSSVQACLRSDPDNPKCLALFRFMRNFDKQYNSTIAKSSQKIPKLLELWGETDNFNPKLHMEEYPLTIGYKVLVATALAEAYLGASDFGDSIKWAEIGLQIQDTNAKLLKCAIEAYFENEDYEKAASAYEKFSGFYPEHPDLESLKKKTVEPKENSKDYYQVLGVPRSASVSDIKKAYRKLATKYHPDRNHNSVKATKKFQELNQAYQVLSDPAEKRKYDQYGYDVNNPSQNPQFHSRDSQNFDFKDIFNFFGGGGGFEFHFDV</sequence>